<sequence>MPEGDAAVAAVLQHQALRPGEGGDRRHGRAAGHHPAGGIDDGQHRAVDGRRGGRHPVQRQGAAGEAVLAVEMLHHLLEQAGGHGEFVQGPAPHPAVAAPRLGVAPALQPVRQHGPEKAVRCGRQRSVGQQRSRRVAIGCGDARRTGAGGDQRRQRPRLRPEAQGGLQQHQPAHPAGARRGEDGRQRPAQGVAGQHGPRPAAVRFHRRHGAVQQASRMLRQPAGRGSRRLLQPFHQIGGEARPGQSAHGADAGFQVPDVVALDRRRHDQHGRFPVAAIGAQAEARFRQDDPARGRLRSQPQAVQQVSLAAAHLVEKVEQGWLSSRNSRGHGASPGPGLSSGTGPGKRGSPTDPMGKDGRALPAAAPAD</sequence>
<reference evidence="2 3" key="1">
    <citation type="journal article" date="2010" name="BMC Genomics">
        <title>Metabolic flexibility revealed in the genome of the cyst-forming alpha-1 proteobacterium Rhodospirillum centenum.</title>
        <authorList>
            <person name="Lu Y.K."/>
            <person name="Marden J."/>
            <person name="Han M."/>
            <person name="Swingley W.D."/>
            <person name="Mastrian S.D."/>
            <person name="Chowdhury S.R."/>
            <person name="Hao J."/>
            <person name="Helmy T."/>
            <person name="Kim S."/>
            <person name="Kurdoglu A.A."/>
            <person name="Matthies H.J."/>
            <person name="Rollo D."/>
            <person name="Stothard P."/>
            <person name="Blankenship R.E."/>
            <person name="Bauer C.E."/>
            <person name="Touchman J.W."/>
        </authorList>
    </citation>
    <scope>NUCLEOTIDE SEQUENCE [LARGE SCALE GENOMIC DNA]</scope>
    <source>
        <strain evidence="3">ATCC 51521 / SW</strain>
    </source>
</reference>
<evidence type="ECO:0000313" key="2">
    <source>
        <dbReference type="EMBL" id="ACJ00216.1"/>
    </source>
</evidence>
<feature type="compositionally biased region" description="Gly residues" evidence="1">
    <location>
        <begin position="331"/>
        <end position="345"/>
    </location>
</feature>
<feature type="region of interest" description="Disordered" evidence="1">
    <location>
        <begin position="110"/>
        <end position="226"/>
    </location>
</feature>
<proteinExistence type="predicted"/>
<dbReference type="STRING" id="414684.RC1_2844"/>
<feature type="region of interest" description="Disordered" evidence="1">
    <location>
        <begin position="319"/>
        <end position="367"/>
    </location>
</feature>
<dbReference type="HOGENOM" id="CLU_754148_0_0_5"/>
<protein>
    <submittedName>
        <fullName evidence="2">Uncharacterized protein</fullName>
    </submittedName>
</protein>
<feature type="region of interest" description="Disordered" evidence="1">
    <location>
        <begin position="16"/>
        <end position="58"/>
    </location>
</feature>
<dbReference type="AlphaFoldDB" id="B6IV92"/>
<name>B6IV92_RHOCS</name>
<organism evidence="2 3">
    <name type="scientific">Rhodospirillum centenum (strain ATCC 51521 / SW)</name>
    <dbReference type="NCBI Taxonomy" id="414684"/>
    <lineage>
        <taxon>Bacteria</taxon>
        <taxon>Pseudomonadati</taxon>
        <taxon>Pseudomonadota</taxon>
        <taxon>Alphaproteobacteria</taxon>
        <taxon>Rhodospirillales</taxon>
        <taxon>Rhodospirillaceae</taxon>
        <taxon>Rhodospirillum</taxon>
    </lineage>
</organism>
<dbReference type="KEGG" id="rce:RC1_2844"/>
<evidence type="ECO:0000313" key="3">
    <source>
        <dbReference type="Proteomes" id="UP000001591"/>
    </source>
</evidence>
<accession>B6IV92</accession>
<feature type="compositionally biased region" description="Basic and acidic residues" evidence="1">
    <location>
        <begin position="41"/>
        <end position="51"/>
    </location>
</feature>
<evidence type="ECO:0000256" key="1">
    <source>
        <dbReference type="SAM" id="MobiDB-lite"/>
    </source>
</evidence>
<dbReference type="EMBL" id="CP000613">
    <property type="protein sequence ID" value="ACJ00216.1"/>
    <property type="molecule type" value="Genomic_DNA"/>
</dbReference>
<keyword evidence="3" id="KW-1185">Reference proteome</keyword>
<gene>
    <name evidence="2" type="ordered locus">RC1_2844</name>
</gene>
<dbReference type="Proteomes" id="UP000001591">
    <property type="component" value="Chromosome"/>
</dbReference>